<feature type="region of interest" description="Disordered" evidence="1">
    <location>
        <begin position="254"/>
        <end position="277"/>
    </location>
</feature>
<sequence>MERSFLASRGIFKLKFKWGIENDANFTRVQRHCKLKKNEGEPQVPVGLQKVGLLSAVHAAPEHRFLRILEDRRKRRRRRRRRRIWGGGRRRRSCMCSRVHIHEVMRPRASDGRVSLQGQYSLLLDVDHKPIRLALGETAVRLSDATRRRAVSAQDECPSAAENEHHRQPYPQRDTYKYYGRVSPQGQYSANNFTPADAPRNVMMKLLMMIPVVRRLWWHQTPAPEKNRLVVARNLRTVLAQQLYNGHEAQGCVSTRRVSERGRKQAPPTAIHTARYL</sequence>
<accession>A0ABN9V1R1</accession>
<evidence type="ECO:0000256" key="1">
    <source>
        <dbReference type="SAM" id="MobiDB-lite"/>
    </source>
</evidence>
<reference evidence="2" key="1">
    <citation type="submission" date="2023-10" db="EMBL/GenBank/DDBJ databases">
        <authorList>
            <person name="Chen Y."/>
            <person name="Shah S."/>
            <person name="Dougan E. K."/>
            <person name="Thang M."/>
            <person name="Chan C."/>
        </authorList>
    </citation>
    <scope>NUCLEOTIDE SEQUENCE [LARGE SCALE GENOMIC DNA]</scope>
</reference>
<evidence type="ECO:0000313" key="2">
    <source>
        <dbReference type="EMBL" id="CAK0866524.1"/>
    </source>
</evidence>
<organism evidence="2 3">
    <name type="scientific">Prorocentrum cordatum</name>
    <dbReference type="NCBI Taxonomy" id="2364126"/>
    <lineage>
        <taxon>Eukaryota</taxon>
        <taxon>Sar</taxon>
        <taxon>Alveolata</taxon>
        <taxon>Dinophyceae</taxon>
        <taxon>Prorocentrales</taxon>
        <taxon>Prorocentraceae</taxon>
        <taxon>Prorocentrum</taxon>
    </lineage>
</organism>
<dbReference type="Proteomes" id="UP001189429">
    <property type="component" value="Unassembled WGS sequence"/>
</dbReference>
<evidence type="ECO:0000313" key="3">
    <source>
        <dbReference type="Proteomes" id="UP001189429"/>
    </source>
</evidence>
<gene>
    <name evidence="2" type="ORF">PCOR1329_LOCUS53685</name>
</gene>
<proteinExistence type="predicted"/>
<name>A0ABN9V1R1_9DINO</name>
<dbReference type="EMBL" id="CAUYUJ010016545">
    <property type="protein sequence ID" value="CAK0866524.1"/>
    <property type="molecule type" value="Genomic_DNA"/>
</dbReference>
<feature type="region of interest" description="Disordered" evidence="1">
    <location>
        <begin position="151"/>
        <end position="172"/>
    </location>
</feature>
<comment type="caution">
    <text evidence="2">The sequence shown here is derived from an EMBL/GenBank/DDBJ whole genome shotgun (WGS) entry which is preliminary data.</text>
</comment>
<protein>
    <submittedName>
        <fullName evidence="2">Uncharacterized protein</fullName>
    </submittedName>
</protein>
<keyword evidence="3" id="KW-1185">Reference proteome</keyword>